<dbReference type="Proteomes" id="UP001595710">
    <property type="component" value="Unassembled WGS sequence"/>
</dbReference>
<dbReference type="PANTHER" id="PTHR42703">
    <property type="entry name" value="NADH DEHYDROGENASE"/>
    <property type="match status" value="1"/>
</dbReference>
<keyword evidence="6 8" id="KW-0472">Membrane</keyword>
<feature type="transmembrane region" description="Helical" evidence="8">
    <location>
        <begin position="107"/>
        <end position="125"/>
    </location>
</feature>
<proteinExistence type="inferred from homology"/>
<evidence type="ECO:0000256" key="8">
    <source>
        <dbReference type="SAM" id="Phobius"/>
    </source>
</evidence>
<name>A0ABV7WRR5_9GAMM</name>
<feature type="transmembrane region" description="Helical" evidence="8">
    <location>
        <begin position="131"/>
        <end position="150"/>
    </location>
</feature>
<keyword evidence="11" id="KW-1185">Reference proteome</keyword>
<feature type="domain" description="NADH:quinone oxidoreductase/Mrp antiporter transmembrane" evidence="9">
    <location>
        <begin position="127"/>
        <end position="420"/>
    </location>
</feature>
<feature type="transmembrane region" description="Helical" evidence="8">
    <location>
        <begin position="452"/>
        <end position="471"/>
    </location>
</feature>
<dbReference type="InterPro" id="IPR001750">
    <property type="entry name" value="ND/Mrp_TM"/>
</dbReference>
<protein>
    <submittedName>
        <fullName evidence="10">Monovalent cation/H+ antiporter subunit D</fullName>
    </submittedName>
</protein>
<evidence type="ECO:0000256" key="7">
    <source>
        <dbReference type="RuleBase" id="RU000320"/>
    </source>
</evidence>
<sequence length="506" mass="53682">MDHISILPVIVPAILGVIMLMPSLAKSMMLQRWLGFIGVVALVVISVLLLKTVSHETQVYVLGGWQPPFGIILLADRLSALLVALTSFLALCALMYSTAKDDSTGRFFYPLFMFQLMGINGAFLTGDAFNLFVFFEVLLIASYALLLHGGGKAKTAASVHYVLTNLVGSAFFLLALGTLYGTLGTLNIADMAARMPYLTAEQQTLAKAGGLLLLLVFGIKSAMLPLQFWLTQTYSAASAPVAALFAIMTKVGIYSIYRVFGSVFGEQAGDLAFMASAWIWPMAIGTIILGAIGVLAAPSLRMLTSNVVLISAGTLLLSFVINEGQSLSAGLYYLIHSTLVTGALFLIADQIAVQRGAAQDRFVVSKPMNQAPLLSGLYMLCAIAAVGLPPLSGFIGKAYILASVKNSTEQVWVWGSVLVASLMALIAFGRAGTAMFWHLSGNKPGKEKATPIQIAAIALLLLATPLLTIFAGPVTEFTEQAAADLYSSSAVIQQVIENSEGVSHGH</sequence>
<evidence type="ECO:0000256" key="1">
    <source>
        <dbReference type="ARBA" id="ARBA00004651"/>
    </source>
</evidence>
<dbReference type="PRINTS" id="PR01437">
    <property type="entry name" value="NUOXDRDTASE4"/>
</dbReference>
<dbReference type="InterPro" id="IPR003918">
    <property type="entry name" value="NADH_UbQ_OxRdtase"/>
</dbReference>
<feature type="transmembrane region" description="Helical" evidence="8">
    <location>
        <begin position="208"/>
        <end position="230"/>
    </location>
</feature>
<evidence type="ECO:0000256" key="6">
    <source>
        <dbReference type="ARBA" id="ARBA00023136"/>
    </source>
</evidence>
<dbReference type="Pfam" id="PF00361">
    <property type="entry name" value="Proton_antipo_M"/>
    <property type="match status" value="1"/>
</dbReference>
<feature type="transmembrane region" description="Helical" evidence="8">
    <location>
        <begin position="32"/>
        <end position="50"/>
    </location>
</feature>
<dbReference type="PANTHER" id="PTHR42703:SF1">
    <property type="entry name" value="NA(+)_H(+) ANTIPORTER SUBUNIT D1"/>
    <property type="match status" value="1"/>
</dbReference>
<accession>A0ABV7WRR5</accession>
<dbReference type="InterPro" id="IPR050586">
    <property type="entry name" value="CPA3_Na-H_Antiporter_D"/>
</dbReference>
<evidence type="ECO:0000259" key="9">
    <source>
        <dbReference type="Pfam" id="PF00361"/>
    </source>
</evidence>
<feature type="transmembrane region" description="Helical" evidence="8">
    <location>
        <begin position="70"/>
        <end position="95"/>
    </location>
</feature>
<feature type="transmembrane region" description="Helical" evidence="8">
    <location>
        <begin position="303"/>
        <end position="321"/>
    </location>
</feature>
<feature type="transmembrane region" description="Helical" evidence="8">
    <location>
        <begin position="237"/>
        <end position="257"/>
    </location>
</feature>
<evidence type="ECO:0000256" key="3">
    <source>
        <dbReference type="ARBA" id="ARBA00022475"/>
    </source>
</evidence>
<feature type="transmembrane region" description="Helical" evidence="8">
    <location>
        <begin position="411"/>
        <end position="431"/>
    </location>
</feature>
<comment type="caution">
    <text evidence="10">The sequence shown here is derived from an EMBL/GenBank/DDBJ whole genome shotgun (WGS) entry which is preliminary data.</text>
</comment>
<dbReference type="EMBL" id="JBHRYN010000010">
    <property type="protein sequence ID" value="MFC3701632.1"/>
    <property type="molecule type" value="Genomic_DNA"/>
</dbReference>
<comment type="subcellular location">
    <subcellularLocation>
        <location evidence="1">Cell membrane</location>
        <topology evidence="1">Multi-pass membrane protein</topology>
    </subcellularLocation>
    <subcellularLocation>
        <location evidence="7">Membrane</location>
        <topology evidence="7">Multi-pass membrane protein</topology>
    </subcellularLocation>
</comment>
<feature type="transmembrane region" description="Helical" evidence="8">
    <location>
        <begin position="333"/>
        <end position="352"/>
    </location>
</feature>
<organism evidence="10 11">
    <name type="scientific">Reinekea marina</name>
    <dbReference type="NCBI Taxonomy" id="1310421"/>
    <lineage>
        <taxon>Bacteria</taxon>
        <taxon>Pseudomonadati</taxon>
        <taxon>Pseudomonadota</taxon>
        <taxon>Gammaproteobacteria</taxon>
        <taxon>Oceanospirillales</taxon>
        <taxon>Saccharospirillaceae</taxon>
        <taxon>Reinekea</taxon>
    </lineage>
</organism>
<feature type="transmembrane region" description="Helical" evidence="8">
    <location>
        <begin position="6"/>
        <end position="25"/>
    </location>
</feature>
<keyword evidence="3" id="KW-1003">Cell membrane</keyword>
<feature type="transmembrane region" description="Helical" evidence="8">
    <location>
        <begin position="277"/>
        <end position="296"/>
    </location>
</feature>
<gene>
    <name evidence="10" type="ORF">ACFOND_08290</name>
</gene>
<reference evidence="11" key="1">
    <citation type="journal article" date="2019" name="Int. J. Syst. Evol. Microbiol.">
        <title>The Global Catalogue of Microorganisms (GCM) 10K type strain sequencing project: providing services to taxonomists for standard genome sequencing and annotation.</title>
        <authorList>
            <consortium name="The Broad Institute Genomics Platform"/>
            <consortium name="The Broad Institute Genome Sequencing Center for Infectious Disease"/>
            <person name="Wu L."/>
            <person name="Ma J."/>
        </authorList>
    </citation>
    <scope>NUCLEOTIDE SEQUENCE [LARGE SCALE GENOMIC DNA]</scope>
    <source>
        <strain evidence="11">CECT 8288</strain>
    </source>
</reference>
<evidence type="ECO:0000256" key="5">
    <source>
        <dbReference type="ARBA" id="ARBA00022989"/>
    </source>
</evidence>
<keyword evidence="4 7" id="KW-0812">Transmembrane</keyword>
<feature type="transmembrane region" description="Helical" evidence="8">
    <location>
        <begin position="162"/>
        <end position="188"/>
    </location>
</feature>
<feature type="transmembrane region" description="Helical" evidence="8">
    <location>
        <begin position="373"/>
        <end position="391"/>
    </location>
</feature>
<dbReference type="RefSeq" id="WP_290280670.1">
    <property type="nucleotide sequence ID" value="NZ_JAUFQI010000001.1"/>
</dbReference>
<evidence type="ECO:0000256" key="4">
    <source>
        <dbReference type="ARBA" id="ARBA00022692"/>
    </source>
</evidence>
<evidence type="ECO:0000313" key="10">
    <source>
        <dbReference type="EMBL" id="MFC3701632.1"/>
    </source>
</evidence>
<dbReference type="NCBIfam" id="NF009309">
    <property type="entry name" value="PRK12666.1"/>
    <property type="match status" value="1"/>
</dbReference>
<comment type="similarity">
    <text evidence="2">Belongs to the CPA3 antiporters (TC 2.A.63) subunit D family.</text>
</comment>
<keyword evidence="5 8" id="KW-1133">Transmembrane helix</keyword>
<evidence type="ECO:0000256" key="2">
    <source>
        <dbReference type="ARBA" id="ARBA00005346"/>
    </source>
</evidence>
<evidence type="ECO:0000313" key="11">
    <source>
        <dbReference type="Proteomes" id="UP001595710"/>
    </source>
</evidence>